<proteinExistence type="predicted"/>
<gene>
    <name evidence="2" type="ORF">H8S09_02085</name>
</gene>
<reference evidence="2 3" key="1">
    <citation type="submission" date="2020-08" db="EMBL/GenBank/DDBJ databases">
        <title>Genome public.</title>
        <authorList>
            <person name="Liu C."/>
            <person name="Sun Q."/>
        </authorList>
    </citation>
    <scope>NUCLEOTIDE SEQUENCE [LARGE SCALE GENOMIC DNA]</scope>
    <source>
        <strain evidence="2 3">NSJ-10</strain>
    </source>
</reference>
<evidence type="ECO:0000259" key="1">
    <source>
        <dbReference type="PROSITE" id="PS51782"/>
    </source>
</evidence>
<dbReference type="Gene3D" id="3.10.350.10">
    <property type="entry name" value="LysM domain"/>
    <property type="match status" value="1"/>
</dbReference>
<dbReference type="InterPro" id="IPR036779">
    <property type="entry name" value="LysM_dom_sf"/>
</dbReference>
<dbReference type="EMBL" id="JACOOX010000001">
    <property type="protein sequence ID" value="MBC5661692.1"/>
    <property type="molecule type" value="Genomic_DNA"/>
</dbReference>
<accession>A0A8I0DTX2</accession>
<feature type="domain" description="LysM" evidence="1">
    <location>
        <begin position="471"/>
        <end position="514"/>
    </location>
</feature>
<organism evidence="2 3">
    <name type="scientific">Coprococcus hominis</name>
    <name type="common">ex Liu et al. 2022</name>
    <dbReference type="NCBI Taxonomy" id="2763039"/>
    <lineage>
        <taxon>Bacteria</taxon>
        <taxon>Bacillati</taxon>
        <taxon>Bacillota</taxon>
        <taxon>Clostridia</taxon>
        <taxon>Lachnospirales</taxon>
        <taxon>Lachnospiraceae</taxon>
        <taxon>Coprococcus</taxon>
    </lineage>
</organism>
<dbReference type="InterPro" id="IPR018392">
    <property type="entry name" value="LysM"/>
</dbReference>
<dbReference type="AlphaFoldDB" id="A0A8I0DTX2"/>
<dbReference type="SUPFAM" id="SSF54106">
    <property type="entry name" value="LysM domain"/>
    <property type="match status" value="1"/>
</dbReference>
<dbReference type="PROSITE" id="PS51782">
    <property type="entry name" value="LYSM"/>
    <property type="match status" value="1"/>
</dbReference>
<dbReference type="SMART" id="SM00257">
    <property type="entry name" value="LysM"/>
    <property type="match status" value="1"/>
</dbReference>
<keyword evidence="3" id="KW-1185">Reference proteome</keyword>
<dbReference type="CDD" id="cd00118">
    <property type="entry name" value="LysM"/>
    <property type="match status" value="1"/>
</dbReference>
<evidence type="ECO:0000313" key="2">
    <source>
        <dbReference type="EMBL" id="MBC5661692.1"/>
    </source>
</evidence>
<dbReference type="Proteomes" id="UP000615234">
    <property type="component" value="Unassembled WGS sequence"/>
</dbReference>
<dbReference type="Pfam" id="PF01476">
    <property type="entry name" value="LysM"/>
    <property type="match status" value="1"/>
</dbReference>
<dbReference type="InterPro" id="IPR024300">
    <property type="entry name" value="SipL_SPOCS_dom"/>
</dbReference>
<dbReference type="Pfam" id="PF12673">
    <property type="entry name" value="SipL"/>
    <property type="match status" value="3"/>
</dbReference>
<dbReference type="RefSeq" id="WP_118675519.1">
    <property type="nucleotide sequence ID" value="NZ_JACOOX010000001.1"/>
</dbReference>
<name>A0A8I0DTX2_9FIRM</name>
<sequence>MELVKNKLSTTILKTSKYSQFTINDDFNVPDAKDDMERIIASTGNVLLDDVETLENKVRISGTVVFKVLYQTVGEDVRFETYEGDVPFEESINMDGILAGDKVDVSCVLEDLYITMINSRKFEVRGLVGMKLWAMDSVELSGATGLLNGSGIECRNEQIPFTNNVASVKDILKVKEDFEIAANKPNIGRVLWSRVSFYGIETKVVDGGINIKGQMDLFVIYLAEEPGVPMQYLNESREFEGLIPCEEANEGMILDDRITMGKGEVSVRADNDGEDRVLQVEYNLHTDMKIYEDMELSIIGDMFSPSANVETICEQFPFENLQIKNNAKTKVVHKERIKSSFPKILQIVYATGTVEIDEVKAGEDSIDISGAVKTEILYVSAEDSKPLQQIETAIPFNYQVESVPFVNQDSIRINPSVDQITAQMLNSDEVEIKAVINMNVTVFAPGSVDVITDMNILPIDWNKKAAMPGMVGYVVKEGDSIWSIAKEYFSSLDSIRTINHLESDEVTPGEKLLIVKC</sequence>
<evidence type="ECO:0000313" key="3">
    <source>
        <dbReference type="Proteomes" id="UP000615234"/>
    </source>
</evidence>
<comment type="caution">
    <text evidence="2">The sequence shown here is derived from an EMBL/GenBank/DDBJ whole genome shotgun (WGS) entry which is preliminary data.</text>
</comment>
<protein>
    <submittedName>
        <fullName evidence="2">DUF3794 domain-containing protein</fullName>
    </submittedName>
</protein>